<dbReference type="Proteomes" id="UP000266723">
    <property type="component" value="Unassembled WGS sequence"/>
</dbReference>
<evidence type="ECO:0008006" key="3">
    <source>
        <dbReference type="Google" id="ProtNLM"/>
    </source>
</evidence>
<name>A0ABQ7ADN6_BRACR</name>
<protein>
    <recommendedName>
        <fullName evidence="3">Reverse transcriptase zinc-binding domain-containing protein</fullName>
    </recommendedName>
</protein>
<proteinExistence type="predicted"/>
<evidence type="ECO:0000313" key="1">
    <source>
        <dbReference type="EMBL" id="KAF3495799.1"/>
    </source>
</evidence>
<sequence length="221" mass="24713">MHLTLLGFKSAPPFRLLVPRPFCSSRLKLCFPVTARGEVAPSQCRLSFRLVLGVRSNLLSSLQVTIGSVWLLSLCPLFAAGTGDGNSLLHWWCGPYPGMNSALHLWFAHWGGFKFLVFGVWLAKAGESFVCKGYQLLLAPLSIVGDWSSFRFKNAIPRHALTLWTVNLNRLPVRERLVNWRMAYNATVEARPGHFGYRFGSVRVFRVSGNSGRGLEDPFTT</sequence>
<comment type="caution">
    <text evidence="1">The sequence shown here is derived from an EMBL/GenBank/DDBJ whole genome shotgun (WGS) entry which is preliminary data.</text>
</comment>
<reference evidence="1 2" key="1">
    <citation type="journal article" date="2020" name="BMC Genomics">
        <title>Intraspecific diversification of the crop wild relative Brassica cretica Lam. using demographic model selection.</title>
        <authorList>
            <person name="Kioukis A."/>
            <person name="Michalopoulou V.A."/>
            <person name="Briers L."/>
            <person name="Pirintsos S."/>
            <person name="Studholme D.J."/>
            <person name="Pavlidis P."/>
            <person name="Sarris P.F."/>
        </authorList>
    </citation>
    <scope>NUCLEOTIDE SEQUENCE [LARGE SCALE GENOMIC DNA]</scope>
    <source>
        <strain evidence="2">cv. PFS-1207/04</strain>
    </source>
</reference>
<keyword evidence="2" id="KW-1185">Reference proteome</keyword>
<gene>
    <name evidence="1" type="ORF">DY000_02053920</name>
</gene>
<dbReference type="EMBL" id="QGKV02002055">
    <property type="protein sequence ID" value="KAF3495799.1"/>
    <property type="molecule type" value="Genomic_DNA"/>
</dbReference>
<organism evidence="1 2">
    <name type="scientific">Brassica cretica</name>
    <name type="common">Mustard</name>
    <dbReference type="NCBI Taxonomy" id="69181"/>
    <lineage>
        <taxon>Eukaryota</taxon>
        <taxon>Viridiplantae</taxon>
        <taxon>Streptophyta</taxon>
        <taxon>Embryophyta</taxon>
        <taxon>Tracheophyta</taxon>
        <taxon>Spermatophyta</taxon>
        <taxon>Magnoliopsida</taxon>
        <taxon>eudicotyledons</taxon>
        <taxon>Gunneridae</taxon>
        <taxon>Pentapetalae</taxon>
        <taxon>rosids</taxon>
        <taxon>malvids</taxon>
        <taxon>Brassicales</taxon>
        <taxon>Brassicaceae</taxon>
        <taxon>Brassiceae</taxon>
        <taxon>Brassica</taxon>
    </lineage>
</organism>
<accession>A0ABQ7ADN6</accession>
<evidence type="ECO:0000313" key="2">
    <source>
        <dbReference type="Proteomes" id="UP000266723"/>
    </source>
</evidence>